<dbReference type="EMBL" id="PYMJ01000013">
    <property type="protein sequence ID" value="PSU47692.1"/>
    <property type="molecule type" value="Genomic_DNA"/>
</dbReference>
<name>A0A2T3JFG8_9GAMM</name>
<dbReference type="InterPro" id="IPR005509">
    <property type="entry name" value="AfsA_hotdog_dom"/>
</dbReference>
<reference evidence="2 3" key="1">
    <citation type="submission" date="2018-01" db="EMBL/GenBank/DDBJ databases">
        <title>Whole genome sequencing of Histamine producing bacteria.</title>
        <authorList>
            <person name="Butler K."/>
        </authorList>
    </citation>
    <scope>NUCLEOTIDE SEQUENCE [LARGE SCALE GENOMIC DNA]</scope>
    <source>
        <strain evidence="2 3">JCM 12947</strain>
    </source>
</reference>
<protein>
    <recommendedName>
        <fullName evidence="1">A-factor biosynthesis hotdog domain-containing protein</fullName>
    </recommendedName>
</protein>
<gene>
    <name evidence="2" type="ORF">C9J12_14180</name>
</gene>
<comment type="caution">
    <text evidence="2">The sequence shown here is derived from an EMBL/GenBank/DDBJ whole genome shotgun (WGS) entry which is preliminary data.</text>
</comment>
<organism evidence="2 3">
    <name type="scientific">Photobacterium frigidiphilum</name>
    <dbReference type="NCBI Taxonomy" id="264736"/>
    <lineage>
        <taxon>Bacteria</taxon>
        <taxon>Pseudomonadati</taxon>
        <taxon>Pseudomonadota</taxon>
        <taxon>Gammaproteobacteria</taxon>
        <taxon>Vibrionales</taxon>
        <taxon>Vibrionaceae</taxon>
        <taxon>Photobacterium</taxon>
    </lineage>
</organism>
<keyword evidence="3" id="KW-1185">Reference proteome</keyword>
<evidence type="ECO:0000259" key="1">
    <source>
        <dbReference type="Pfam" id="PF03756"/>
    </source>
</evidence>
<dbReference type="Pfam" id="PF03756">
    <property type="entry name" value="AfsA"/>
    <property type="match status" value="1"/>
</dbReference>
<sequence length="252" mass="29314">MYIRKYKVQHKLAIGERFRSLCEIENCIDIKDIKNNEHSLIYSNGFGLNKDELNHIEKHTNFISSNQKSGFISKEYTKDNNHPTHKHRDENILVKHLFQKGNEEYTADLCLDGRNEFLLDHVNGVHIPGLVFIEATRQIAMSIFHIYVQPDEDDVYFVLNEISSSYLGFAFPIDTKAQAHLALICEKTNQYLITISFSQNDKTIVHSKAAFTIHEKKRFSLFEKKSAQKAIKKQIGTYKNQHQEKEVINAER</sequence>
<evidence type="ECO:0000313" key="3">
    <source>
        <dbReference type="Proteomes" id="UP000240987"/>
    </source>
</evidence>
<accession>A0A2T3JFG8</accession>
<dbReference type="Proteomes" id="UP000240987">
    <property type="component" value="Unassembled WGS sequence"/>
</dbReference>
<dbReference type="AlphaFoldDB" id="A0A2T3JFG8"/>
<proteinExistence type="predicted"/>
<feature type="domain" description="A-factor biosynthesis hotdog" evidence="1">
    <location>
        <begin position="85"/>
        <end position="170"/>
    </location>
</feature>
<evidence type="ECO:0000313" key="2">
    <source>
        <dbReference type="EMBL" id="PSU47692.1"/>
    </source>
</evidence>
<dbReference type="OrthoDB" id="7838374at2"/>